<dbReference type="InterPro" id="IPR036821">
    <property type="entry name" value="Peptide_deformylase_sf"/>
</dbReference>
<evidence type="ECO:0000313" key="2">
    <source>
        <dbReference type="EMBL" id="OGG79949.1"/>
    </source>
</evidence>
<organism evidence="2 3">
    <name type="scientific">Candidatus Kaiserbacteria bacterium RIFCSPLOWO2_01_FULL_54_13</name>
    <dbReference type="NCBI Taxonomy" id="1798512"/>
    <lineage>
        <taxon>Bacteria</taxon>
        <taxon>Candidatus Kaiseribacteriota</taxon>
    </lineage>
</organism>
<accession>A0A1F6F269</accession>
<gene>
    <name evidence="2" type="ORF">A3A39_01015</name>
</gene>
<dbReference type="STRING" id="1798512.A3A39_01015"/>
<dbReference type="SUPFAM" id="SSF56420">
    <property type="entry name" value="Peptide deformylase"/>
    <property type="match status" value="1"/>
</dbReference>
<comment type="similarity">
    <text evidence="1">Belongs to the polypeptide deformylase family.</text>
</comment>
<dbReference type="GO" id="GO:0042586">
    <property type="term" value="F:peptide deformylase activity"/>
    <property type="evidence" value="ECO:0007669"/>
    <property type="project" value="InterPro"/>
</dbReference>
<proteinExistence type="inferred from homology"/>
<dbReference type="PANTHER" id="PTHR10458">
    <property type="entry name" value="PEPTIDE DEFORMYLASE"/>
    <property type="match status" value="1"/>
</dbReference>
<dbReference type="Proteomes" id="UP000177372">
    <property type="component" value="Unassembled WGS sequence"/>
</dbReference>
<evidence type="ECO:0000256" key="1">
    <source>
        <dbReference type="ARBA" id="ARBA00010759"/>
    </source>
</evidence>
<dbReference type="PANTHER" id="PTHR10458:SF22">
    <property type="entry name" value="PEPTIDE DEFORMYLASE"/>
    <property type="match status" value="1"/>
</dbReference>
<protein>
    <recommendedName>
        <fullName evidence="4">Peptide deformylase</fullName>
    </recommendedName>
</protein>
<dbReference type="EMBL" id="MFLZ01000015">
    <property type="protein sequence ID" value="OGG79949.1"/>
    <property type="molecule type" value="Genomic_DNA"/>
</dbReference>
<dbReference type="Gene3D" id="3.90.45.10">
    <property type="entry name" value="Peptide deformylase"/>
    <property type="match status" value="1"/>
</dbReference>
<evidence type="ECO:0000313" key="3">
    <source>
        <dbReference type="Proteomes" id="UP000177372"/>
    </source>
</evidence>
<dbReference type="InterPro" id="IPR023635">
    <property type="entry name" value="Peptide_deformylase"/>
</dbReference>
<dbReference type="AlphaFoldDB" id="A0A1F6F269"/>
<name>A0A1F6F269_9BACT</name>
<dbReference type="Pfam" id="PF01327">
    <property type="entry name" value="Pep_deformylase"/>
    <property type="match status" value="1"/>
</dbReference>
<sequence>MALKIIQEPDTLLHLKCEPVVNFEEAKHIAGELLTVIKSVSKWRNRWLGFAANQIGYSKRIIALRKVKNEYEILVNPILVEKRFPFPSIEKCYSLNPKEKYLVRRYLWTRVKYQDLNSNSREMTLRGPSAIYQEMDHLDGILVSEVGLRIL</sequence>
<comment type="caution">
    <text evidence="2">The sequence shown here is derived from an EMBL/GenBank/DDBJ whole genome shotgun (WGS) entry which is preliminary data.</text>
</comment>
<evidence type="ECO:0008006" key="4">
    <source>
        <dbReference type="Google" id="ProtNLM"/>
    </source>
</evidence>
<reference evidence="2 3" key="1">
    <citation type="journal article" date="2016" name="Nat. Commun.">
        <title>Thousands of microbial genomes shed light on interconnected biogeochemical processes in an aquifer system.</title>
        <authorList>
            <person name="Anantharaman K."/>
            <person name="Brown C.T."/>
            <person name="Hug L.A."/>
            <person name="Sharon I."/>
            <person name="Castelle C.J."/>
            <person name="Probst A.J."/>
            <person name="Thomas B.C."/>
            <person name="Singh A."/>
            <person name="Wilkins M.J."/>
            <person name="Karaoz U."/>
            <person name="Brodie E.L."/>
            <person name="Williams K.H."/>
            <person name="Hubbard S.S."/>
            <person name="Banfield J.F."/>
        </authorList>
    </citation>
    <scope>NUCLEOTIDE SEQUENCE [LARGE SCALE GENOMIC DNA]</scope>
</reference>